<dbReference type="InterPro" id="IPR011551">
    <property type="entry name" value="NTP_PyrPHydrolase_MazG"/>
</dbReference>
<dbReference type="Pfam" id="PF03819">
    <property type="entry name" value="MazG"/>
    <property type="match status" value="2"/>
</dbReference>
<dbReference type="PANTHER" id="PTHR30522">
    <property type="entry name" value="NUCLEOSIDE TRIPHOSPHATE PYROPHOSPHOHYDROLASE"/>
    <property type="match status" value="1"/>
</dbReference>
<dbReference type="NCBIfam" id="TIGR00444">
    <property type="entry name" value="mazG"/>
    <property type="match status" value="1"/>
</dbReference>
<keyword evidence="1" id="KW-0175">Coiled coil</keyword>
<dbReference type="RefSeq" id="WP_172603773.1">
    <property type="nucleotide sequence ID" value="NZ_AP019368.1"/>
</dbReference>
<dbReference type="AlphaFoldDB" id="A0A4P2VKQ6"/>
<evidence type="ECO:0000313" key="4">
    <source>
        <dbReference type="Proteomes" id="UP000291236"/>
    </source>
</evidence>
<dbReference type="PANTHER" id="PTHR30522:SF0">
    <property type="entry name" value="NUCLEOSIDE TRIPHOSPHATE PYROPHOSPHOHYDROLASE"/>
    <property type="match status" value="1"/>
</dbReference>
<dbReference type="GO" id="GO:0046061">
    <property type="term" value="P:dATP catabolic process"/>
    <property type="evidence" value="ECO:0007669"/>
    <property type="project" value="TreeGrafter"/>
</dbReference>
<dbReference type="InterPro" id="IPR048015">
    <property type="entry name" value="NTP-PPase_MazG-like_N"/>
</dbReference>
<name>A0A4P2VKQ6_FLUSA</name>
<dbReference type="GO" id="GO:0046052">
    <property type="term" value="P:UTP catabolic process"/>
    <property type="evidence" value="ECO:0007669"/>
    <property type="project" value="TreeGrafter"/>
</dbReference>
<dbReference type="KEGG" id="sbf:JCM31447_09250"/>
<dbReference type="Gene3D" id="1.10.287.1080">
    <property type="entry name" value="MazG-like"/>
    <property type="match status" value="2"/>
</dbReference>
<reference evidence="3 4" key="1">
    <citation type="submission" date="2018-12" db="EMBL/GenBank/DDBJ databases">
        <title>Rubrispira sanarue gen. nov., sp., nov., a member of the order Silvanigrellales, isolated from a brackish lake in Hamamatsu Japan.</title>
        <authorList>
            <person name="Maejima Y."/>
            <person name="Iino T."/>
            <person name="Muraguchi Y."/>
            <person name="Fukuda K."/>
            <person name="Nojiri H."/>
            <person name="Ohkuma M."/>
            <person name="Moriuchi R."/>
            <person name="Dohra H."/>
            <person name="Kimbara K."/>
            <person name="Shintani M."/>
        </authorList>
    </citation>
    <scope>NUCLEOTIDE SEQUENCE [LARGE SCALE GENOMIC DNA]</scope>
    <source>
        <strain evidence="3 4">RF1110005</strain>
    </source>
</reference>
<dbReference type="CDD" id="cd11529">
    <property type="entry name" value="NTP-PPase_MazG_Cterm"/>
    <property type="match status" value="1"/>
</dbReference>
<organism evidence="3 4">
    <name type="scientific">Fluviispira sanaruensis</name>
    <dbReference type="NCBI Taxonomy" id="2493639"/>
    <lineage>
        <taxon>Bacteria</taxon>
        <taxon>Pseudomonadati</taxon>
        <taxon>Bdellovibrionota</taxon>
        <taxon>Oligoflexia</taxon>
        <taxon>Silvanigrellales</taxon>
        <taxon>Silvanigrellaceae</taxon>
        <taxon>Fluviispira</taxon>
    </lineage>
</organism>
<feature type="coiled-coil region" evidence="1">
    <location>
        <begin position="168"/>
        <end position="195"/>
    </location>
</feature>
<dbReference type="GO" id="GO:0046076">
    <property type="term" value="P:dTTP catabolic process"/>
    <property type="evidence" value="ECO:0007669"/>
    <property type="project" value="TreeGrafter"/>
</dbReference>
<dbReference type="GO" id="GO:0047429">
    <property type="term" value="F:nucleoside triphosphate diphosphatase activity"/>
    <property type="evidence" value="ECO:0007669"/>
    <property type="project" value="InterPro"/>
</dbReference>
<dbReference type="Proteomes" id="UP000291236">
    <property type="component" value="Chromosome"/>
</dbReference>
<accession>A0A4P2VKQ6</accession>
<sequence length="277" mass="32553">MRSEDGCPWDREQTFASLQKYMIEEAYEAVESSQNILENNKESINEFCSELGDVLLQIYLNSQIAQEKNYFNIRNVFENINHKMISRHPHVFEKGNESITNASEVIALWDKIKESEKSKNPDANKDQKISLLKKAIKKKSLPTLNFGTEISKSAWKIGFSWQTMQEVFQDVLSEVQELEDEIQEKDLNIEKVIDELGDVIYSLCNLVNFFKETRNDAVTLDFDLIARASFQKFINRFNEMENIMLENKTPLDEESAKKLTLDQWNELWKKAKKRRYR</sequence>
<dbReference type="GO" id="GO:0046047">
    <property type="term" value="P:TTP catabolic process"/>
    <property type="evidence" value="ECO:0007669"/>
    <property type="project" value="TreeGrafter"/>
</dbReference>
<feature type="domain" description="NTP pyrophosphohydrolase MazG-like" evidence="2">
    <location>
        <begin position="162"/>
        <end position="237"/>
    </location>
</feature>
<proteinExistence type="predicted"/>
<dbReference type="GO" id="GO:0046081">
    <property type="term" value="P:dUTP catabolic process"/>
    <property type="evidence" value="ECO:0007669"/>
    <property type="project" value="TreeGrafter"/>
</dbReference>
<gene>
    <name evidence="3" type="ORF">JCM31447_09250</name>
</gene>
<evidence type="ECO:0000259" key="2">
    <source>
        <dbReference type="Pfam" id="PF03819"/>
    </source>
</evidence>
<dbReference type="InterPro" id="IPR048011">
    <property type="entry name" value="NTP-PPase_MazG-like_C"/>
</dbReference>
<dbReference type="GO" id="GO:0006203">
    <property type="term" value="P:dGTP catabolic process"/>
    <property type="evidence" value="ECO:0007669"/>
    <property type="project" value="TreeGrafter"/>
</dbReference>
<evidence type="ECO:0000256" key="1">
    <source>
        <dbReference type="SAM" id="Coils"/>
    </source>
</evidence>
<evidence type="ECO:0000313" key="3">
    <source>
        <dbReference type="EMBL" id="BBH52484.1"/>
    </source>
</evidence>
<dbReference type="InterPro" id="IPR004518">
    <property type="entry name" value="MazG-like_dom"/>
</dbReference>
<keyword evidence="4" id="KW-1185">Reference proteome</keyword>
<protein>
    <recommendedName>
        <fullName evidence="2">NTP pyrophosphohydrolase MazG-like domain-containing protein</fullName>
    </recommendedName>
</protein>
<feature type="domain" description="NTP pyrophosphohydrolase MazG-like" evidence="2">
    <location>
        <begin position="13"/>
        <end position="92"/>
    </location>
</feature>
<dbReference type="CDD" id="cd11528">
    <property type="entry name" value="NTP-PPase_MazG_Nterm"/>
    <property type="match status" value="1"/>
</dbReference>
<dbReference type="EMBL" id="AP019368">
    <property type="protein sequence ID" value="BBH52484.1"/>
    <property type="molecule type" value="Genomic_DNA"/>
</dbReference>
<dbReference type="SUPFAM" id="SSF101386">
    <property type="entry name" value="all-alpha NTP pyrophosphatases"/>
    <property type="match status" value="2"/>
</dbReference>